<reference evidence="2" key="1">
    <citation type="journal article" date="2014" name="Front. Microbiol.">
        <title>High frequency of phylogenetically diverse reductive dehalogenase-homologous genes in deep subseafloor sedimentary metagenomes.</title>
        <authorList>
            <person name="Kawai M."/>
            <person name="Futagami T."/>
            <person name="Toyoda A."/>
            <person name="Takaki Y."/>
            <person name="Nishi S."/>
            <person name="Hori S."/>
            <person name="Arai W."/>
            <person name="Tsubouchi T."/>
            <person name="Morono Y."/>
            <person name="Uchiyama I."/>
            <person name="Ito T."/>
            <person name="Fujiyama A."/>
            <person name="Inagaki F."/>
            <person name="Takami H."/>
        </authorList>
    </citation>
    <scope>NUCLEOTIDE SEQUENCE</scope>
    <source>
        <strain evidence="2">Expedition CK06-06</strain>
    </source>
</reference>
<name>X1AL34_9ZZZZ</name>
<comment type="caution">
    <text evidence="2">The sequence shown here is derived from an EMBL/GenBank/DDBJ whole genome shotgun (WGS) entry which is preliminary data.</text>
</comment>
<keyword evidence="1" id="KW-1133">Transmembrane helix</keyword>
<evidence type="ECO:0000313" key="2">
    <source>
        <dbReference type="EMBL" id="GAG83199.1"/>
    </source>
</evidence>
<keyword evidence="1" id="KW-0472">Membrane</keyword>
<keyword evidence="1" id="KW-0812">Transmembrane</keyword>
<evidence type="ECO:0000256" key="1">
    <source>
        <dbReference type="SAM" id="Phobius"/>
    </source>
</evidence>
<protein>
    <recommendedName>
        <fullName evidence="3">Flp/Fap pilin component</fullName>
    </recommendedName>
</protein>
<accession>X1AL34</accession>
<feature type="transmembrane region" description="Helical" evidence="1">
    <location>
        <begin position="21"/>
        <end position="42"/>
    </location>
</feature>
<dbReference type="AlphaFoldDB" id="X1AL34"/>
<sequence>MITLIKILKECRKKEAGATAGEYAILIALIAAVIVGIVATLGNRVFELFQIPW</sequence>
<gene>
    <name evidence="2" type="ORF">S01H4_21874</name>
</gene>
<organism evidence="2">
    <name type="scientific">marine sediment metagenome</name>
    <dbReference type="NCBI Taxonomy" id="412755"/>
    <lineage>
        <taxon>unclassified sequences</taxon>
        <taxon>metagenomes</taxon>
        <taxon>ecological metagenomes</taxon>
    </lineage>
</organism>
<evidence type="ECO:0008006" key="3">
    <source>
        <dbReference type="Google" id="ProtNLM"/>
    </source>
</evidence>
<proteinExistence type="predicted"/>
<dbReference type="EMBL" id="BART01009957">
    <property type="protein sequence ID" value="GAG83199.1"/>
    <property type="molecule type" value="Genomic_DNA"/>
</dbReference>